<proteinExistence type="predicted"/>
<keyword evidence="2" id="KW-1185">Reference proteome</keyword>
<dbReference type="Ensembl" id="ENSHHUT00000066261.1">
    <property type="protein sequence ID" value="ENSHHUP00000064092.1"/>
    <property type="gene ID" value="ENSHHUG00000037846.1"/>
</dbReference>
<reference evidence="1" key="2">
    <citation type="submission" date="2025-08" db="UniProtKB">
        <authorList>
            <consortium name="Ensembl"/>
        </authorList>
    </citation>
    <scope>IDENTIFICATION</scope>
</reference>
<reference evidence="1" key="3">
    <citation type="submission" date="2025-09" db="UniProtKB">
        <authorList>
            <consortium name="Ensembl"/>
        </authorList>
    </citation>
    <scope>IDENTIFICATION</scope>
</reference>
<dbReference type="STRING" id="62062.ENSHHUP00000064092"/>
<dbReference type="AlphaFoldDB" id="A0A4W5PKX1"/>
<dbReference type="Proteomes" id="UP000314982">
    <property type="component" value="Unassembled WGS sequence"/>
</dbReference>
<reference evidence="2" key="1">
    <citation type="submission" date="2018-06" db="EMBL/GenBank/DDBJ databases">
        <title>Genome assembly of Danube salmon.</title>
        <authorList>
            <person name="Macqueen D.J."/>
            <person name="Gundappa M.K."/>
        </authorList>
    </citation>
    <scope>NUCLEOTIDE SEQUENCE [LARGE SCALE GENOMIC DNA]</scope>
</reference>
<evidence type="ECO:0000313" key="2">
    <source>
        <dbReference type="Proteomes" id="UP000314982"/>
    </source>
</evidence>
<name>A0A4W5PKX1_9TELE</name>
<dbReference type="SUPFAM" id="SSF50729">
    <property type="entry name" value="PH domain-like"/>
    <property type="match status" value="1"/>
</dbReference>
<accession>A0A4W5PKX1</accession>
<dbReference type="GeneTree" id="ENSGT00940000156900"/>
<organism evidence="1 2">
    <name type="scientific">Hucho hucho</name>
    <name type="common">huchen</name>
    <dbReference type="NCBI Taxonomy" id="62062"/>
    <lineage>
        <taxon>Eukaryota</taxon>
        <taxon>Metazoa</taxon>
        <taxon>Chordata</taxon>
        <taxon>Craniata</taxon>
        <taxon>Vertebrata</taxon>
        <taxon>Euteleostomi</taxon>
        <taxon>Actinopterygii</taxon>
        <taxon>Neopterygii</taxon>
        <taxon>Teleostei</taxon>
        <taxon>Protacanthopterygii</taxon>
        <taxon>Salmoniformes</taxon>
        <taxon>Salmonidae</taxon>
        <taxon>Salmoninae</taxon>
        <taxon>Hucho</taxon>
    </lineage>
</organism>
<evidence type="ECO:0008006" key="3">
    <source>
        <dbReference type="Google" id="ProtNLM"/>
    </source>
</evidence>
<evidence type="ECO:0000313" key="1">
    <source>
        <dbReference type="Ensembl" id="ENSHHUP00000064092.1"/>
    </source>
</evidence>
<sequence>MFSVKPVKPTFKSYLPPLQTDLKNNPQPPIKKLEARLLPGEIVVNEVSFVRKCIGADSSHGDLWGKLICTNFKVSFITHDALPKQVCGMFSKRVHPSEGC</sequence>
<protein>
    <recommendedName>
        <fullName evidence="3">GRAM domain-containing protein</fullName>
    </recommendedName>
</protein>